<evidence type="ECO:0000313" key="7">
    <source>
        <dbReference type="EMBL" id="KAH7044542.1"/>
    </source>
</evidence>
<protein>
    <recommendedName>
        <fullName evidence="6">FAD-binding domain-containing protein</fullName>
    </recommendedName>
</protein>
<name>A0ABQ8G4H9_9PEZI</name>
<keyword evidence="4" id="KW-0560">Oxidoreductase</keyword>
<dbReference type="InterPro" id="IPR050493">
    <property type="entry name" value="FAD-dep_Monooxygenase_BioMet"/>
</dbReference>
<dbReference type="SUPFAM" id="SSF51905">
    <property type="entry name" value="FAD/NAD(P)-binding domain"/>
    <property type="match status" value="1"/>
</dbReference>
<organism evidence="7 8">
    <name type="scientific">Macrophomina phaseolina</name>
    <dbReference type="NCBI Taxonomy" id="35725"/>
    <lineage>
        <taxon>Eukaryota</taxon>
        <taxon>Fungi</taxon>
        <taxon>Dikarya</taxon>
        <taxon>Ascomycota</taxon>
        <taxon>Pezizomycotina</taxon>
        <taxon>Dothideomycetes</taxon>
        <taxon>Dothideomycetes incertae sedis</taxon>
        <taxon>Botryosphaeriales</taxon>
        <taxon>Botryosphaeriaceae</taxon>
        <taxon>Macrophomina</taxon>
    </lineage>
</organism>
<dbReference type="Gene3D" id="3.50.50.60">
    <property type="entry name" value="FAD/NAD(P)-binding domain"/>
    <property type="match status" value="1"/>
</dbReference>
<dbReference type="EMBL" id="JAGTJR010000020">
    <property type="protein sequence ID" value="KAH7044542.1"/>
    <property type="molecule type" value="Genomic_DNA"/>
</dbReference>
<comment type="similarity">
    <text evidence="1">Belongs to the paxM FAD-dependent monooxygenase family.</text>
</comment>
<evidence type="ECO:0000256" key="3">
    <source>
        <dbReference type="ARBA" id="ARBA00022827"/>
    </source>
</evidence>
<dbReference type="PRINTS" id="PR00420">
    <property type="entry name" value="RNGMNOXGNASE"/>
</dbReference>
<dbReference type="PANTHER" id="PTHR13789:SF316">
    <property type="entry name" value="FAD-BINDING DOMAIN-CONTAINING PROTEIN"/>
    <property type="match status" value="1"/>
</dbReference>
<keyword evidence="5" id="KW-0503">Monooxygenase</keyword>
<evidence type="ECO:0000256" key="2">
    <source>
        <dbReference type="ARBA" id="ARBA00022630"/>
    </source>
</evidence>
<sequence length="422" mass="46695">MTEVAIIGAGVAGTALALALDRHGIPCRIYEARAEGFDVLASGVSITPNGCRVLDALGVLPRIASRSYKVSAMTYKNARDETTDVSIVGSEARYGYATHRMYRKALFDELKAVLAERGVCTEYGARFERVVRESADEGVVFEVSGGRTARAALLVGADGIWSSVRQYVAPGVLPEYVGTVCAYGHVPTASVRWPSEAYERYGTIQGRPGSLFFSPEVADGSDLMIGKQFAYPARDRAGWEALEADKEQLAAFYREGYEDWGPTAQSLIDQVCAHKDGILLWPYHRIPRMERWSSAMGRVMIVGDAAHAMPPSSGQGVNQALEDAYSLALLLSKTLPNMAPVSDRLNPALNLWRAWRQDRIDAVFAMTNATNLKRLPEEERQKQLANGKANDKVDPLKDEEWRKWMFQPDIEGEVDRWVQPRC</sequence>
<proteinExistence type="inferred from homology"/>
<evidence type="ECO:0000256" key="4">
    <source>
        <dbReference type="ARBA" id="ARBA00023002"/>
    </source>
</evidence>
<dbReference type="Pfam" id="PF01494">
    <property type="entry name" value="FAD_binding_3"/>
    <property type="match status" value="2"/>
</dbReference>
<dbReference type="InterPro" id="IPR002938">
    <property type="entry name" value="FAD-bd"/>
</dbReference>
<dbReference type="Proteomes" id="UP000774617">
    <property type="component" value="Unassembled WGS sequence"/>
</dbReference>
<evidence type="ECO:0000313" key="8">
    <source>
        <dbReference type="Proteomes" id="UP000774617"/>
    </source>
</evidence>
<dbReference type="InterPro" id="IPR036188">
    <property type="entry name" value="FAD/NAD-bd_sf"/>
</dbReference>
<dbReference type="PANTHER" id="PTHR13789">
    <property type="entry name" value="MONOOXYGENASE"/>
    <property type="match status" value="1"/>
</dbReference>
<accession>A0ABQ8G4H9</accession>
<evidence type="ECO:0000256" key="1">
    <source>
        <dbReference type="ARBA" id="ARBA00007992"/>
    </source>
</evidence>
<keyword evidence="8" id="KW-1185">Reference proteome</keyword>
<keyword evidence="3" id="KW-0274">FAD</keyword>
<feature type="domain" description="FAD-binding" evidence="6">
    <location>
        <begin position="296"/>
        <end position="337"/>
    </location>
</feature>
<feature type="domain" description="FAD-binding" evidence="6">
    <location>
        <begin position="2"/>
        <end position="168"/>
    </location>
</feature>
<evidence type="ECO:0000256" key="5">
    <source>
        <dbReference type="ARBA" id="ARBA00023033"/>
    </source>
</evidence>
<keyword evidence="2" id="KW-0285">Flavoprotein</keyword>
<comment type="caution">
    <text evidence="7">The sequence shown here is derived from an EMBL/GenBank/DDBJ whole genome shotgun (WGS) entry which is preliminary data.</text>
</comment>
<gene>
    <name evidence="7" type="ORF">B0J12DRAFT_603840</name>
</gene>
<reference evidence="7 8" key="1">
    <citation type="journal article" date="2021" name="Nat. Commun.">
        <title>Genetic determinants of endophytism in the Arabidopsis root mycobiome.</title>
        <authorList>
            <person name="Mesny F."/>
            <person name="Miyauchi S."/>
            <person name="Thiergart T."/>
            <person name="Pickel B."/>
            <person name="Atanasova L."/>
            <person name="Karlsson M."/>
            <person name="Huettel B."/>
            <person name="Barry K.W."/>
            <person name="Haridas S."/>
            <person name="Chen C."/>
            <person name="Bauer D."/>
            <person name="Andreopoulos W."/>
            <person name="Pangilinan J."/>
            <person name="LaButti K."/>
            <person name="Riley R."/>
            <person name="Lipzen A."/>
            <person name="Clum A."/>
            <person name="Drula E."/>
            <person name="Henrissat B."/>
            <person name="Kohler A."/>
            <person name="Grigoriev I.V."/>
            <person name="Martin F.M."/>
            <person name="Hacquard S."/>
        </authorList>
    </citation>
    <scope>NUCLEOTIDE SEQUENCE [LARGE SCALE GENOMIC DNA]</scope>
    <source>
        <strain evidence="7 8">MPI-SDFR-AT-0080</strain>
    </source>
</reference>
<evidence type="ECO:0000259" key="6">
    <source>
        <dbReference type="Pfam" id="PF01494"/>
    </source>
</evidence>